<name>A0ABP4BA56_9ACTN</name>
<dbReference type="Proteomes" id="UP001500665">
    <property type="component" value="Unassembled WGS sequence"/>
</dbReference>
<dbReference type="InterPro" id="IPR054383">
    <property type="entry name" value="PspAB-like"/>
</dbReference>
<organism evidence="1 2">
    <name type="scientific">Actinocorallia libanotica</name>
    <dbReference type="NCBI Taxonomy" id="46162"/>
    <lineage>
        <taxon>Bacteria</taxon>
        <taxon>Bacillati</taxon>
        <taxon>Actinomycetota</taxon>
        <taxon>Actinomycetes</taxon>
        <taxon>Streptosporangiales</taxon>
        <taxon>Thermomonosporaceae</taxon>
        <taxon>Actinocorallia</taxon>
    </lineage>
</organism>
<reference evidence="2" key="1">
    <citation type="journal article" date="2019" name="Int. J. Syst. Evol. Microbiol.">
        <title>The Global Catalogue of Microorganisms (GCM) 10K type strain sequencing project: providing services to taxonomists for standard genome sequencing and annotation.</title>
        <authorList>
            <consortium name="The Broad Institute Genomics Platform"/>
            <consortium name="The Broad Institute Genome Sequencing Center for Infectious Disease"/>
            <person name="Wu L."/>
            <person name="Ma J."/>
        </authorList>
    </citation>
    <scope>NUCLEOTIDE SEQUENCE [LARGE SCALE GENOMIC DNA]</scope>
    <source>
        <strain evidence="2">JCM 10696</strain>
    </source>
</reference>
<gene>
    <name evidence="1" type="ORF">GCM10009550_18640</name>
</gene>
<protein>
    <submittedName>
        <fullName evidence="1">Uncharacterized protein</fullName>
    </submittedName>
</protein>
<comment type="caution">
    <text evidence="1">The sequence shown here is derived from an EMBL/GenBank/DDBJ whole genome shotgun (WGS) entry which is preliminary data.</text>
</comment>
<evidence type="ECO:0000313" key="1">
    <source>
        <dbReference type="EMBL" id="GAA0945135.1"/>
    </source>
</evidence>
<keyword evidence="2" id="KW-1185">Reference proteome</keyword>
<dbReference type="Pfam" id="PF22742">
    <property type="entry name" value="PspAB"/>
    <property type="match status" value="1"/>
</dbReference>
<dbReference type="RefSeq" id="WP_344238867.1">
    <property type="nucleotide sequence ID" value="NZ_BAAAHH010000005.1"/>
</dbReference>
<sequence>MGFLDTLLGRAKADLDRLYALPEAAAIVRSATGYAPTGVGSVCFATPEDADPGRLCRELQDMLDATPDAPTMTLTEDVRGYTWLLAHHAPDDFPELVDNLHAMSAVLQNGGFATRLLCTMVAFRNPAARPLALVYLYKCGTFYPFAPLPNERRNNHLEFQVRAELADTLPIETDLTRWFPLWSAPDL</sequence>
<accession>A0ABP4BA56</accession>
<evidence type="ECO:0000313" key="2">
    <source>
        <dbReference type="Proteomes" id="UP001500665"/>
    </source>
</evidence>
<proteinExistence type="predicted"/>
<dbReference type="EMBL" id="BAAAHH010000005">
    <property type="protein sequence ID" value="GAA0945135.1"/>
    <property type="molecule type" value="Genomic_DNA"/>
</dbReference>